<comment type="caution">
    <text evidence="2">The sequence shown here is derived from an EMBL/GenBank/DDBJ whole genome shotgun (WGS) entry which is preliminary data.</text>
</comment>
<dbReference type="AlphaFoldDB" id="A0A8K0R8S2"/>
<evidence type="ECO:0000313" key="3">
    <source>
        <dbReference type="Proteomes" id="UP000813461"/>
    </source>
</evidence>
<sequence length="165" mass="17951">MFCAEEKSRCPNRKPVAKPAPLAAGVPDALPTLRYSTTTYNTFADQRDLRTSCPLEQSSDHIFRLIDCTMSNLPRSQPSNSRLSTVPSQKPRQLSHLQAQLAQLTANMADLESLMRMTAGQAQDMRGLGGYSGAMFMAASKVLGEETVKGGDDKGAKEEGREGEK</sequence>
<name>A0A8K0R8S2_9PLEO</name>
<dbReference type="OrthoDB" id="3358869at2759"/>
<dbReference type="PANTHER" id="PTHR28289:SF1">
    <property type="entry name" value="DASH COMPLEX SUBUNIT HSK3"/>
    <property type="match status" value="1"/>
</dbReference>
<dbReference type="EMBL" id="JAGMVJ010000005">
    <property type="protein sequence ID" value="KAH7090349.1"/>
    <property type="molecule type" value="Genomic_DNA"/>
</dbReference>
<reference evidence="2" key="1">
    <citation type="journal article" date="2021" name="Nat. Commun.">
        <title>Genetic determinants of endophytism in the Arabidopsis root mycobiome.</title>
        <authorList>
            <person name="Mesny F."/>
            <person name="Miyauchi S."/>
            <person name="Thiergart T."/>
            <person name="Pickel B."/>
            <person name="Atanasova L."/>
            <person name="Karlsson M."/>
            <person name="Huettel B."/>
            <person name="Barry K.W."/>
            <person name="Haridas S."/>
            <person name="Chen C."/>
            <person name="Bauer D."/>
            <person name="Andreopoulos W."/>
            <person name="Pangilinan J."/>
            <person name="LaButti K."/>
            <person name="Riley R."/>
            <person name="Lipzen A."/>
            <person name="Clum A."/>
            <person name="Drula E."/>
            <person name="Henrissat B."/>
            <person name="Kohler A."/>
            <person name="Grigoriev I.V."/>
            <person name="Martin F.M."/>
            <person name="Hacquard S."/>
        </authorList>
    </citation>
    <scope>NUCLEOTIDE SEQUENCE</scope>
    <source>
        <strain evidence="2">MPI-SDFR-AT-0120</strain>
    </source>
</reference>
<dbReference type="GO" id="GO:0051010">
    <property type="term" value="F:microtubule plus-end binding"/>
    <property type="evidence" value="ECO:0007669"/>
    <property type="project" value="TreeGrafter"/>
</dbReference>
<feature type="region of interest" description="Disordered" evidence="1">
    <location>
        <begin position="144"/>
        <end position="165"/>
    </location>
</feature>
<dbReference type="Pfam" id="PF08227">
    <property type="entry name" value="DASH_Hsk3"/>
    <property type="match status" value="1"/>
</dbReference>
<dbReference type="GO" id="GO:0008608">
    <property type="term" value="P:attachment of spindle microtubules to kinetochore"/>
    <property type="evidence" value="ECO:0007669"/>
    <property type="project" value="InterPro"/>
</dbReference>
<dbReference type="InterPro" id="IPR042332">
    <property type="entry name" value="Hsk3"/>
</dbReference>
<accession>A0A8K0R8S2</accession>
<dbReference type="GO" id="GO:0042729">
    <property type="term" value="C:DASH complex"/>
    <property type="evidence" value="ECO:0007669"/>
    <property type="project" value="TreeGrafter"/>
</dbReference>
<proteinExistence type="predicted"/>
<organism evidence="2 3">
    <name type="scientific">Paraphoma chrysanthemicola</name>
    <dbReference type="NCBI Taxonomy" id="798071"/>
    <lineage>
        <taxon>Eukaryota</taxon>
        <taxon>Fungi</taxon>
        <taxon>Dikarya</taxon>
        <taxon>Ascomycota</taxon>
        <taxon>Pezizomycotina</taxon>
        <taxon>Dothideomycetes</taxon>
        <taxon>Pleosporomycetidae</taxon>
        <taxon>Pleosporales</taxon>
        <taxon>Pleosporineae</taxon>
        <taxon>Phaeosphaeriaceae</taxon>
        <taxon>Paraphoma</taxon>
    </lineage>
</organism>
<evidence type="ECO:0000256" key="1">
    <source>
        <dbReference type="SAM" id="MobiDB-lite"/>
    </source>
</evidence>
<dbReference type="PANTHER" id="PTHR28289">
    <property type="entry name" value="DASH COMPLEX SUBUNIT HSK3"/>
    <property type="match status" value="1"/>
</dbReference>
<gene>
    <name evidence="2" type="ORF">FB567DRAFT_288982</name>
</gene>
<protein>
    <submittedName>
        <fullName evidence="2">DASH complex subunit Hsk3 like-domain-containing protein</fullName>
    </submittedName>
</protein>
<dbReference type="InterPro" id="IPR013183">
    <property type="entry name" value="Hsk3-like"/>
</dbReference>
<keyword evidence="3" id="KW-1185">Reference proteome</keyword>
<evidence type="ECO:0000313" key="2">
    <source>
        <dbReference type="EMBL" id="KAH7090349.1"/>
    </source>
</evidence>
<dbReference type="Proteomes" id="UP000813461">
    <property type="component" value="Unassembled WGS sequence"/>
</dbReference>